<dbReference type="GO" id="GO:0001732">
    <property type="term" value="P:formation of cytoplasmic translation initiation complex"/>
    <property type="evidence" value="ECO:0007669"/>
    <property type="project" value="UniProtKB-UniRule"/>
</dbReference>
<keyword evidence="1 4" id="KW-0963">Cytoplasm</keyword>
<feature type="compositionally biased region" description="Basic residues" evidence="5">
    <location>
        <begin position="260"/>
        <end position="271"/>
    </location>
</feature>
<dbReference type="SMART" id="SM00088">
    <property type="entry name" value="PINT"/>
    <property type="match status" value="1"/>
</dbReference>
<dbReference type="InterPro" id="IPR000717">
    <property type="entry name" value="PCI_dom"/>
</dbReference>
<dbReference type="GO" id="GO:0003743">
    <property type="term" value="F:translation initiation factor activity"/>
    <property type="evidence" value="ECO:0007669"/>
    <property type="project" value="UniProtKB-UniRule"/>
</dbReference>
<name>A0A8X6M8A2_9ARAC</name>
<feature type="compositionally biased region" description="Basic and acidic residues" evidence="5">
    <location>
        <begin position="183"/>
        <end position="209"/>
    </location>
</feature>
<evidence type="ECO:0000256" key="1">
    <source>
        <dbReference type="ARBA" id="ARBA00022490"/>
    </source>
</evidence>
<feature type="region of interest" description="Disordered" evidence="5">
    <location>
        <begin position="1"/>
        <end position="23"/>
    </location>
</feature>
<evidence type="ECO:0000313" key="8">
    <source>
        <dbReference type="Proteomes" id="UP000886998"/>
    </source>
</evidence>
<dbReference type="InterPro" id="IPR036390">
    <property type="entry name" value="WH_DNA-bd_sf"/>
</dbReference>
<reference evidence="7" key="1">
    <citation type="submission" date="2020-08" db="EMBL/GenBank/DDBJ databases">
        <title>Multicomponent nature underlies the extraordinary mechanical properties of spider dragline silk.</title>
        <authorList>
            <person name="Kono N."/>
            <person name="Nakamura H."/>
            <person name="Mori M."/>
            <person name="Yoshida Y."/>
            <person name="Ohtoshi R."/>
            <person name="Malay A.D."/>
            <person name="Moran D.A.P."/>
            <person name="Tomita M."/>
            <person name="Numata K."/>
            <person name="Arakawa K."/>
        </authorList>
    </citation>
    <scope>NUCLEOTIDE SEQUENCE</scope>
</reference>
<dbReference type="GO" id="GO:0033290">
    <property type="term" value="C:eukaryotic 48S preinitiation complex"/>
    <property type="evidence" value="ECO:0007669"/>
    <property type="project" value="UniProtKB-UniRule"/>
</dbReference>
<feature type="domain" description="PCI" evidence="6">
    <location>
        <begin position="657"/>
        <end position="833"/>
    </location>
</feature>
<evidence type="ECO:0000256" key="3">
    <source>
        <dbReference type="ARBA" id="ARBA00022917"/>
    </source>
</evidence>
<evidence type="ECO:0000256" key="5">
    <source>
        <dbReference type="SAM" id="MobiDB-lite"/>
    </source>
</evidence>
<evidence type="ECO:0000259" key="6">
    <source>
        <dbReference type="PROSITE" id="PS50250"/>
    </source>
</evidence>
<protein>
    <recommendedName>
        <fullName evidence="4">Eukaryotic translation initiation factor 3 subunit C</fullName>
        <shortName evidence="4">eIF3c</shortName>
    </recommendedName>
    <alternativeName>
        <fullName evidence="4">Eukaryotic translation initiation factor 3 subunit 8</fullName>
    </alternativeName>
</protein>
<evidence type="ECO:0000313" key="7">
    <source>
        <dbReference type="EMBL" id="GFS33961.1"/>
    </source>
</evidence>
<organism evidence="7 8">
    <name type="scientific">Trichonephila inaurata madagascariensis</name>
    <dbReference type="NCBI Taxonomy" id="2747483"/>
    <lineage>
        <taxon>Eukaryota</taxon>
        <taxon>Metazoa</taxon>
        <taxon>Ecdysozoa</taxon>
        <taxon>Arthropoda</taxon>
        <taxon>Chelicerata</taxon>
        <taxon>Arachnida</taxon>
        <taxon>Araneae</taxon>
        <taxon>Araneomorphae</taxon>
        <taxon>Entelegynae</taxon>
        <taxon>Araneoidea</taxon>
        <taxon>Nephilidae</taxon>
        <taxon>Trichonephila</taxon>
        <taxon>Trichonephila inaurata</taxon>
    </lineage>
</organism>
<dbReference type="HAMAP" id="MF_03002">
    <property type="entry name" value="eIF3c"/>
    <property type="match status" value="1"/>
</dbReference>
<evidence type="ECO:0000256" key="4">
    <source>
        <dbReference type="HAMAP-Rule" id="MF_03002"/>
    </source>
</evidence>
<dbReference type="Pfam" id="PF01399">
    <property type="entry name" value="PCI"/>
    <property type="match status" value="1"/>
</dbReference>
<feature type="compositionally biased region" description="Acidic residues" evidence="5">
    <location>
        <begin position="10"/>
        <end position="20"/>
    </location>
</feature>
<proteinExistence type="inferred from homology"/>
<keyword evidence="8" id="KW-1185">Reference proteome</keyword>
<comment type="subcellular location">
    <subcellularLocation>
        <location evidence="4">Cytoplasm</location>
    </subcellularLocation>
</comment>
<dbReference type="OrthoDB" id="29647at2759"/>
<sequence length="902" mass="104704">MSRFFAGSDTESESSSSEEEQIPHKIQGISAAYNFSDEEEDIKRIVRSAREKRYEELTDIIKQMKNHKKIKDMNKLLTGFENLTRAFLKTRPVIEKEEKGIIPKFYIRCLAELEDFVAECWEDKEGRKNMSKNNSKCLATLRQKLRKYNKEFENDIANYRTNPIPENGDEDEEQESGDESDDEKPMEFLKKPSKAEKEEQKAKPAKGSDDESDEDSINWGSSSDEESSLSTDDEKYGGNLAIKFLKKHGEKEEVKEVTKREKKRDKERRERKKDEDDEGWEEVKGGAPIIVEKPKMFAKDAEINHGVVLKKFNEILAARGKKGTDRCEQIDLLTELLSVCEAHDLGSGILLKIMFAIIAAIYDYNPNIATCMKGDMWQKCLEFIKQLLDILIENPNIIVGEHILEESEQLITQPYRVKGCCLTVVERMDEEFTKMLQGCDAHSPEYVERLKDETVVCGIIERLQLYLEDRGTPSELCRIYLRRIEHIYYKFDSRMFKVKQEDTPSVLNGVGVITGQEPPEKDEKEEISADSITKLCKFICAKDTTDRIRTQATLFRIYHLALHDRWFQARDLMLMSHLQLTIEHSDVTTMIIYNRALVQLGLCAFRHGYIKDAHAALLDIQSGGRAKELLAQGLLPQRQHERTPDQEKIEKRRQIPFHKHINLELLECVYLVSAMLLEIPYMAAHELEGRRRMISKSFHHQLRNSERQALVGPPESMREHVVAASKAMRVGNWRNCKDFIINEKMNAKVWDLFHQAEKVREMISQKIQEEALRTYLFTYSSYYDSLSVSRLAEMFELEQPVVHSILCKMIINEELMASLDEPSQSVMLHRTEPSRIQALSLQLADKVSSLVEQNERLMDLKQGSYFGRNLGQQTGNRDSNFQKSNYNQQDRNWNRRNTQRAY</sequence>
<comment type="similarity">
    <text evidence="4">Belongs to the eIF-3 subunit C family.</text>
</comment>
<dbReference type="Pfam" id="PF05470">
    <property type="entry name" value="eIF-3c_N"/>
    <property type="match status" value="1"/>
</dbReference>
<dbReference type="FunFam" id="1.10.10.10:FF:000300">
    <property type="entry name" value="Eukaryotic translation initiation factor 3 subunit C"/>
    <property type="match status" value="1"/>
</dbReference>
<dbReference type="SUPFAM" id="SSF46785">
    <property type="entry name" value="Winged helix' DNA-binding domain"/>
    <property type="match status" value="1"/>
</dbReference>
<keyword evidence="3 4" id="KW-0648">Protein biosynthesis</keyword>
<dbReference type="InterPro" id="IPR058999">
    <property type="entry name" value="EIF3CL_C"/>
</dbReference>
<keyword evidence="2 4" id="KW-0396">Initiation factor</keyword>
<dbReference type="InterPro" id="IPR027516">
    <property type="entry name" value="EIF3C"/>
</dbReference>
<dbReference type="PANTHER" id="PTHR13937:SF0">
    <property type="entry name" value="EUKARYOTIC TRANSLATION INITIATION FACTOR 3 SUBUNIT C-RELATED"/>
    <property type="match status" value="1"/>
</dbReference>
<dbReference type="AlphaFoldDB" id="A0A8X6M8A2"/>
<gene>
    <name evidence="7" type="primary">EIF3C</name>
    <name evidence="7" type="ORF">TNIN_390681</name>
</gene>
<dbReference type="Pfam" id="PF26569">
    <property type="entry name" value="EIF3CL_C"/>
    <property type="match status" value="1"/>
</dbReference>
<dbReference type="GO" id="GO:0003723">
    <property type="term" value="F:RNA binding"/>
    <property type="evidence" value="ECO:0007669"/>
    <property type="project" value="InterPro"/>
</dbReference>
<dbReference type="GO" id="GO:0005852">
    <property type="term" value="C:eukaryotic translation initiation factor 3 complex"/>
    <property type="evidence" value="ECO:0007669"/>
    <property type="project" value="UniProtKB-UniRule"/>
</dbReference>
<comment type="caution">
    <text evidence="7">The sequence shown here is derived from an EMBL/GenBank/DDBJ whole genome shotgun (WGS) entry which is preliminary data.</text>
</comment>
<feature type="region of interest" description="Disordered" evidence="5">
    <location>
        <begin position="251"/>
        <end position="281"/>
    </location>
</feature>
<comment type="function">
    <text evidence="4">Component of the eukaryotic translation initiation factor 3 (eIF-3) complex, which is involved in protein synthesis of a specialized repertoire of mRNAs and, together with other initiation factors, stimulates binding of mRNA and methionyl-tRNAi to the 40S ribosome. The eIF-3 complex specifically targets and initiates translation of a subset of mRNAs involved in cell proliferation.</text>
</comment>
<feature type="compositionally biased region" description="Acidic residues" evidence="5">
    <location>
        <begin position="167"/>
        <end position="182"/>
    </location>
</feature>
<dbReference type="GO" id="GO:0016282">
    <property type="term" value="C:eukaryotic 43S preinitiation complex"/>
    <property type="evidence" value="ECO:0007669"/>
    <property type="project" value="UniProtKB-UniRule"/>
</dbReference>
<dbReference type="PROSITE" id="PS50250">
    <property type="entry name" value="PCI"/>
    <property type="match status" value="1"/>
</dbReference>
<comment type="subunit">
    <text evidence="4">Component of the eukaryotic translation initiation factor 3 (eIF-3) complex.</text>
</comment>
<evidence type="ECO:0000256" key="2">
    <source>
        <dbReference type="ARBA" id="ARBA00022540"/>
    </source>
</evidence>
<dbReference type="EMBL" id="BMAV01024545">
    <property type="protein sequence ID" value="GFS33961.1"/>
    <property type="molecule type" value="Genomic_DNA"/>
</dbReference>
<feature type="region of interest" description="Disordered" evidence="5">
    <location>
        <begin position="156"/>
        <end position="235"/>
    </location>
</feature>
<dbReference type="Proteomes" id="UP000886998">
    <property type="component" value="Unassembled WGS sequence"/>
</dbReference>
<dbReference type="PANTHER" id="PTHR13937">
    <property type="entry name" value="EUKARYOTIC TRANSLATION INITATION FACTOR 3, SUBUNIT 8 EIF3S8 -RELATED"/>
    <property type="match status" value="1"/>
</dbReference>
<dbReference type="InterPro" id="IPR008905">
    <property type="entry name" value="EIF3C_N_dom"/>
</dbReference>
<accession>A0A8X6M8A2</accession>
<dbReference type="GO" id="GO:0031369">
    <property type="term" value="F:translation initiation factor binding"/>
    <property type="evidence" value="ECO:0007669"/>
    <property type="project" value="InterPro"/>
</dbReference>